<accession>A0ABW8YQX5</accession>
<gene>
    <name evidence="2" type="ORF">ABS767_16585</name>
</gene>
<dbReference type="RefSeq" id="WP_408080380.1">
    <property type="nucleotide sequence ID" value="NZ_JBELQC010000003.1"/>
</dbReference>
<evidence type="ECO:0000313" key="2">
    <source>
        <dbReference type="EMBL" id="MFL9842589.1"/>
    </source>
</evidence>
<sequence>MRVWLASLELALEPIFRSKLVLIAFLSAFCVVARFEVDDALKVPGVDSGAIFNAMAVAFLKTAAVAVALCAIWAVPAMIWTRLSIARSNRVKPKS</sequence>
<evidence type="ECO:0000313" key="3">
    <source>
        <dbReference type="Proteomes" id="UP001629244"/>
    </source>
</evidence>
<keyword evidence="3" id="KW-1185">Reference proteome</keyword>
<evidence type="ECO:0000256" key="1">
    <source>
        <dbReference type="SAM" id="Phobius"/>
    </source>
</evidence>
<keyword evidence="1" id="KW-0812">Transmembrane</keyword>
<keyword evidence="1" id="KW-0472">Membrane</keyword>
<keyword evidence="1" id="KW-1133">Transmembrane helix</keyword>
<feature type="transmembrane region" description="Helical" evidence="1">
    <location>
        <begin position="20"/>
        <end position="37"/>
    </location>
</feature>
<dbReference type="EMBL" id="JBELQC010000003">
    <property type="protein sequence ID" value="MFL9842589.1"/>
    <property type="molecule type" value="Genomic_DNA"/>
</dbReference>
<comment type="caution">
    <text evidence="2">The sequence shown here is derived from an EMBL/GenBank/DDBJ whole genome shotgun (WGS) entry which is preliminary data.</text>
</comment>
<name>A0ABW8YQX5_9SPHN</name>
<proteinExistence type="predicted"/>
<feature type="transmembrane region" description="Helical" evidence="1">
    <location>
        <begin position="57"/>
        <end position="80"/>
    </location>
</feature>
<protein>
    <submittedName>
        <fullName evidence="2">Uncharacterized protein</fullName>
    </submittedName>
</protein>
<dbReference type="Proteomes" id="UP001629244">
    <property type="component" value="Unassembled WGS sequence"/>
</dbReference>
<reference evidence="2 3" key="1">
    <citation type="submission" date="2024-06" db="EMBL/GenBank/DDBJ databases">
        <authorList>
            <person name="Kaempfer P."/>
            <person name="Viver T."/>
        </authorList>
    </citation>
    <scope>NUCLEOTIDE SEQUENCE [LARGE SCALE GENOMIC DNA]</scope>
    <source>
        <strain evidence="2 3">ST-64</strain>
    </source>
</reference>
<organism evidence="2 3">
    <name type="scientific">Sphingomonas plantiphila</name>
    <dbReference type="NCBI Taxonomy" id="3163295"/>
    <lineage>
        <taxon>Bacteria</taxon>
        <taxon>Pseudomonadati</taxon>
        <taxon>Pseudomonadota</taxon>
        <taxon>Alphaproteobacteria</taxon>
        <taxon>Sphingomonadales</taxon>
        <taxon>Sphingomonadaceae</taxon>
        <taxon>Sphingomonas</taxon>
    </lineage>
</organism>